<dbReference type="EMBL" id="QWIN01000273">
    <property type="protein sequence ID" value="RMY54900.1"/>
    <property type="molecule type" value="Genomic_DNA"/>
</dbReference>
<dbReference type="OrthoDB" id="10287857at2759"/>
<dbReference type="AlphaFoldDB" id="A0A3M7CSK2"/>
<comment type="caution">
    <text evidence="1">The sequence shown here is derived from an EMBL/GenBank/DDBJ whole genome shotgun (WGS) entry which is preliminary data.</text>
</comment>
<reference evidence="1 2" key="1">
    <citation type="journal article" date="2018" name="BMC Genomics">
        <title>Genomic evidence for intraspecific hybridization in a clonal and extremely halotolerant yeast.</title>
        <authorList>
            <person name="Gostincar C."/>
            <person name="Stajich J.E."/>
            <person name="Zupancic J."/>
            <person name="Zalar P."/>
            <person name="Gunde-Cimerman N."/>
        </authorList>
    </citation>
    <scope>NUCLEOTIDE SEQUENCE [LARGE SCALE GENOMIC DNA]</scope>
    <source>
        <strain evidence="1 2">EXF-151</strain>
    </source>
</reference>
<accession>A0A3M7CSK2</accession>
<gene>
    <name evidence="1" type="ORF">D0865_04476</name>
</gene>
<evidence type="ECO:0000313" key="1">
    <source>
        <dbReference type="EMBL" id="RMY54900.1"/>
    </source>
</evidence>
<protein>
    <submittedName>
        <fullName evidence="1">Uncharacterized protein</fullName>
    </submittedName>
</protein>
<proteinExistence type="predicted"/>
<organism evidence="1 2">
    <name type="scientific">Hortaea werneckii</name>
    <name type="common">Black yeast</name>
    <name type="synonym">Cladosporium werneckii</name>
    <dbReference type="NCBI Taxonomy" id="91943"/>
    <lineage>
        <taxon>Eukaryota</taxon>
        <taxon>Fungi</taxon>
        <taxon>Dikarya</taxon>
        <taxon>Ascomycota</taxon>
        <taxon>Pezizomycotina</taxon>
        <taxon>Dothideomycetes</taxon>
        <taxon>Dothideomycetidae</taxon>
        <taxon>Mycosphaerellales</taxon>
        <taxon>Teratosphaeriaceae</taxon>
        <taxon>Hortaea</taxon>
    </lineage>
</organism>
<evidence type="ECO:0000313" key="2">
    <source>
        <dbReference type="Proteomes" id="UP000270230"/>
    </source>
</evidence>
<name>A0A3M7CSK2_HORWE</name>
<dbReference type="Proteomes" id="UP000270230">
    <property type="component" value="Unassembled WGS sequence"/>
</dbReference>
<sequence length="120" mass="12835">MSVNSDGGLWIWQSAELLASANDMADFMTASAAAQITDLYLYTPPGSYNERKGQLQPVIANATAADIRVWALDGDHLDDAAGATSFLQGIQDLIDYNQAVSANERFVGLQADIEPQDQGA</sequence>